<gene>
    <name evidence="1" type="ORF">FSE91_06780</name>
</gene>
<comment type="caution">
    <text evidence="1">The sequence shown here is derived from an EMBL/GenBank/DDBJ whole genome shotgun (WGS) entry which is preliminary data.</text>
</comment>
<evidence type="ECO:0000313" key="1">
    <source>
        <dbReference type="EMBL" id="ECK6930501.1"/>
    </source>
</evidence>
<proteinExistence type="predicted"/>
<organism evidence="1">
    <name type="scientific">Campylobacter upsaliensis</name>
    <dbReference type="NCBI Taxonomy" id="28080"/>
    <lineage>
        <taxon>Bacteria</taxon>
        <taxon>Pseudomonadati</taxon>
        <taxon>Campylobacterota</taxon>
        <taxon>Epsilonproteobacteria</taxon>
        <taxon>Campylobacterales</taxon>
        <taxon>Campylobacteraceae</taxon>
        <taxon>Campylobacter</taxon>
    </lineage>
</organism>
<protein>
    <submittedName>
        <fullName evidence="1">Uncharacterized protein</fullName>
    </submittedName>
</protein>
<accession>A0A5L4FDU4</accession>
<sequence length="122" mass="14346">MKIKKTTIEKDIFKQKLEESGLNVELFAELVCTTKQMIEYHWLGERGYTIPHYVEPILNLLIELKVCYGASFDFLKREEKLQNNKDIKGLEESKEVLYLAKENKALEAKITNLKEKLINLKR</sequence>
<dbReference type="EMBL" id="AAJCUB010000026">
    <property type="protein sequence ID" value="ECK6930501.1"/>
    <property type="molecule type" value="Genomic_DNA"/>
</dbReference>
<name>A0A5L4FDU4_CAMUP</name>
<reference evidence="1" key="1">
    <citation type="submission" date="2019-08" db="EMBL/GenBank/DDBJ databases">
        <authorList>
            <consortium name="GenomeTrakr network: Whole genome sequencing for foodborne pathogen traceback"/>
        </authorList>
    </citation>
    <scope>NUCLEOTIDE SEQUENCE</scope>
    <source>
        <strain evidence="1">TTU_623</strain>
    </source>
</reference>
<dbReference type="RefSeq" id="WP_199360911.1">
    <property type="nucleotide sequence ID" value="NZ_JAEMGH010000013.1"/>
</dbReference>
<dbReference type="AlphaFoldDB" id="A0A5L4FDU4"/>